<organism evidence="3 4">
    <name type="scientific">Monilinia vaccinii-corymbosi</name>
    <dbReference type="NCBI Taxonomy" id="61207"/>
    <lineage>
        <taxon>Eukaryota</taxon>
        <taxon>Fungi</taxon>
        <taxon>Dikarya</taxon>
        <taxon>Ascomycota</taxon>
        <taxon>Pezizomycotina</taxon>
        <taxon>Leotiomycetes</taxon>
        <taxon>Helotiales</taxon>
        <taxon>Sclerotiniaceae</taxon>
        <taxon>Monilinia</taxon>
    </lineage>
</organism>
<proteinExistence type="predicted"/>
<dbReference type="OrthoDB" id="3563473at2759"/>
<dbReference type="EMBL" id="CP063407">
    <property type="protein sequence ID" value="QSZ32510.1"/>
    <property type="molecule type" value="Genomic_DNA"/>
</dbReference>
<dbReference type="InterPro" id="IPR001650">
    <property type="entry name" value="Helicase_C-like"/>
</dbReference>
<dbReference type="GO" id="GO:0016787">
    <property type="term" value="F:hydrolase activity"/>
    <property type="evidence" value="ECO:0007669"/>
    <property type="project" value="UniProtKB-KW"/>
</dbReference>
<protein>
    <recommendedName>
        <fullName evidence="2">Helicase C-terminal domain-containing protein</fullName>
    </recommendedName>
</protein>
<dbReference type="Pfam" id="PF00271">
    <property type="entry name" value="Helicase_C"/>
    <property type="match status" value="1"/>
</dbReference>
<dbReference type="AlphaFoldDB" id="A0A8A3PBM2"/>
<accession>A0A8A3PBM2</accession>
<evidence type="ECO:0000313" key="4">
    <source>
        <dbReference type="Proteomes" id="UP000672032"/>
    </source>
</evidence>
<gene>
    <name evidence="3" type="ORF">DSL72_002088</name>
</gene>
<evidence type="ECO:0000313" key="3">
    <source>
        <dbReference type="EMBL" id="QSZ32510.1"/>
    </source>
</evidence>
<feature type="domain" description="Helicase C-terminal" evidence="2">
    <location>
        <begin position="37"/>
        <end position="193"/>
    </location>
</feature>
<dbReference type="SUPFAM" id="SSF52540">
    <property type="entry name" value="P-loop containing nucleoside triphosphate hydrolases"/>
    <property type="match status" value="1"/>
</dbReference>
<keyword evidence="4" id="KW-1185">Reference proteome</keyword>
<dbReference type="Proteomes" id="UP000672032">
    <property type="component" value="Chromosome 3"/>
</dbReference>
<dbReference type="Gene3D" id="3.40.50.300">
    <property type="entry name" value="P-loop containing nucleotide triphosphate hydrolases"/>
    <property type="match status" value="1"/>
</dbReference>
<reference evidence="3" key="1">
    <citation type="submission" date="2020-10" db="EMBL/GenBank/DDBJ databases">
        <title>Genome Sequence of Monilinia vaccinii-corymbosi Sheds Light on Mummy Berry Disease Infection of Blueberry and Mating Type.</title>
        <authorList>
            <person name="Yow A.G."/>
            <person name="Zhang Y."/>
            <person name="Bansal K."/>
            <person name="Eacker S.M."/>
            <person name="Sullivan S."/>
            <person name="Liachko I."/>
            <person name="Cubeta M.A."/>
            <person name="Rollins J.A."/>
            <person name="Ashrafi H."/>
        </authorList>
    </citation>
    <scope>NUCLEOTIDE SEQUENCE</scope>
    <source>
        <strain evidence="3">RL-1</strain>
    </source>
</reference>
<dbReference type="CDD" id="cd18793">
    <property type="entry name" value="SF2_C_SNF"/>
    <property type="match status" value="1"/>
</dbReference>
<evidence type="ECO:0000259" key="2">
    <source>
        <dbReference type="PROSITE" id="PS51194"/>
    </source>
</evidence>
<dbReference type="PANTHER" id="PTHR10799">
    <property type="entry name" value="SNF2/RAD54 HELICASE FAMILY"/>
    <property type="match status" value="1"/>
</dbReference>
<sequence length="208" mass="23971">MKFYRTLPKEAYYMPLYSNRLQMATVSTAESLKLEFIISQVYEWKSKGERCLAFFNWPMSQWATEGVLHLLGFKVISILSSHTTENRRRAIELFNDPKHDVDVILIGFRIGSYVLNFHGACSKMLICEYPSSIDVLLQVFGRLHRLGQKKIQEIIILFLEDSFDAKIRSDMAGKFISKLVAECEFDGVDKDKMVEEARTVLAQLLGED</sequence>
<dbReference type="PROSITE" id="PS51194">
    <property type="entry name" value="HELICASE_CTER"/>
    <property type="match status" value="1"/>
</dbReference>
<dbReference type="SMART" id="SM00490">
    <property type="entry name" value="HELICc"/>
    <property type="match status" value="1"/>
</dbReference>
<keyword evidence="1" id="KW-0378">Hydrolase</keyword>
<dbReference type="InterPro" id="IPR049730">
    <property type="entry name" value="SNF2/RAD54-like_C"/>
</dbReference>
<name>A0A8A3PBM2_9HELO</name>
<evidence type="ECO:0000256" key="1">
    <source>
        <dbReference type="ARBA" id="ARBA00022801"/>
    </source>
</evidence>
<dbReference type="InterPro" id="IPR027417">
    <property type="entry name" value="P-loop_NTPase"/>
</dbReference>